<name>A0A9D1AE15_9FIRM</name>
<organism evidence="3 4">
    <name type="scientific">Candidatus Choladousia intestinavium</name>
    <dbReference type="NCBI Taxonomy" id="2840727"/>
    <lineage>
        <taxon>Bacteria</taxon>
        <taxon>Bacillati</taxon>
        <taxon>Bacillota</taxon>
        <taxon>Clostridia</taxon>
        <taxon>Lachnospirales</taxon>
        <taxon>Lachnospiraceae</taxon>
        <taxon>Lachnospiraceae incertae sedis</taxon>
        <taxon>Candidatus Choladousia</taxon>
    </lineage>
</organism>
<feature type="region of interest" description="Disordered" evidence="1">
    <location>
        <begin position="214"/>
        <end position="239"/>
    </location>
</feature>
<sequence length="239" mass="27807">MTKKKTILSLLFAVLVLTVGFGALTASARDVKPRRVSITRSSKTLYVGGTYEIQTRTSPSDSDDDYLYWSIVSGKNVVRFTDKDRYDDDIKIKALKTGTAKIRCRIRGTRKYDTITIKVIRKKYTYAFYRVGSTTKTVEVGDDFELKVKKTSGLKDNDLKWSIKNKKILRFDDRDITDDEVELEARRTGTTYVTCYNKKTKKKINYKIKVIRERDDDDDDDDDRYDRDDRDDDDDDDDD</sequence>
<feature type="compositionally biased region" description="Acidic residues" evidence="1">
    <location>
        <begin position="215"/>
        <end position="239"/>
    </location>
</feature>
<dbReference type="Gene3D" id="2.60.40.1080">
    <property type="match status" value="2"/>
</dbReference>
<dbReference type="Proteomes" id="UP000886757">
    <property type="component" value="Unassembled WGS sequence"/>
</dbReference>
<gene>
    <name evidence="3" type="ORF">IAB31_12915</name>
</gene>
<protein>
    <recommendedName>
        <fullName evidence="5">Ig-like domain-containing protein</fullName>
    </recommendedName>
</protein>
<comment type="caution">
    <text evidence="3">The sequence shown here is derived from an EMBL/GenBank/DDBJ whole genome shotgun (WGS) entry which is preliminary data.</text>
</comment>
<proteinExistence type="predicted"/>
<accession>A0A9D1AE15</accession>
<feature type="chain" id="PRO_5038386033" description="Ig-like domain-containing protein" evidence="2">
    <location>
        <begin position="29"/>
        <end position="239"/>
    </location>
</feature>
<evidence type="ECO:0000313" key="4">
    <source>
        <dbReference type="Proteomes" id="UP000886757"/>
    </source>
</evidence>
<evidence type="ECO:0000256" key="2">
    <source>
        <dbReference type="SAM" id="SignalP"/>
    </source>
</evidence>
<evidence type="ECO:0000313" key="3">
    <source>
        <dbReference type="EMBL" id="HIR14808.1"/>
    </source>
</evidence>
<evidence type="ECO:0000256" key="1">
    <source>
        <dbReference type="SAM" id="MobiDB-lite"/>
    </source>
</evidence>
<reference evidence="3" key="2">
    <citation type="journal article" date="2021" name="PeerJ">
        <title>Extensive microbial diversity within the chicken gut microbiome revealed by metagenomics and culture.</title>
        <authorList>
            <person name="Gilroy R."/>
            <person name="Ravi A."/>
            <person name="Getino M."/>
            <person name="Pursley I."/>
            <person name="Horton D.L."/>
            <person name="Alikhan N.F."/>
            <person name="Baker D."/>
            <person name="Gharbi K."/>
            <person name="Hall N."/>
            <person name="Watson M."/>
            <person name="Adriaenssens E.M."/>
            <person name="Foster-Nyarko E."/>
            <person name="Jarju S."/>
            <person name="Secka A."/>
            <person name="Antonio M."/>
            <person name="Oren A."/>
            <person name="Chaudhuri R.R."/>
            <person name="La Ragione R."/>
            <person name="Hildebrand F."/>
            <person name="Pallen M.J."/>
        </authorList>
    </citation>
    <scope>NUCLEOTIDE SEQUENCE</scope>
    <source>
        <strain evidence="3">ChiSjej4B22-8148</strain>
    </source>
</reference>
<evidence type="ECO:0008006" key="5">
    <source>
        <dbReference type="Google" id="ProtNLM"/>
    </source>
</evidence>
<dbReference type="EMBL" id="DVGK01000150">
    <property type="protein sequence ID" value="HIR14808.1"/>
    <property type="molecule type" value="Genomic_DNA"/>
</dbReference>
<reference evidence="3" key="1">
    <citation type="submission" date="2020-10" db="EMBL/GenBank/DDBJ databases">
        <authorList>
            <person name="Gilroy R."/>
        </authorList>
    </citation>
    <scope>NUCLEOTIDE SEQUENCE</scope>
    <source>
        <strain evidence="3">ChiSjej4B22-8148</strain>
    </source>
</reference>
<dbReference type="AlphaFoldDB" id="A0A9D1AE15"/>
<keyword evidence="2" id="KW-0732">Signal</keyword>
<feature type="signal peptide" evidence="2">
    <location>
        <begin position="1"/>
        <end position="28"/>
    </location>
</feature>